<gene>
    <name evidence="8" type="ORF">METZ01_LOCUS329759</name>
</gene>
<dbReference type="Pfam" id="PF01925">
    <property type="entry name" value="TauE"/>
    <property type="match status" value="1"/>
</dbReference>
<name>A0A382PW59_9ZZZZ</name>
<dbReference type="PANTHER" id="PTHR30269:SF37">
    <property type="entry name" value="MEMBRANE TRANSPORTER PROTEIN"/>
    <property type="match status" value="1"/>
</dbReference>
<evidence type="ECO:0000256" key="3">
    <source>
        <dbReference type="ARBA" id="ARBA00022475"/>
    </source>
</evidence>
<proteinExistence type="predicted"/>
<organism evidence="8">
    <name type="scientific">marine metagenome</name>
    <dbReference type="NCBI Taxonomy" id="408172"/>
    <lineage>
        <taxon>unclassified sequences</taxon>
        <taxon>metagenomes</taxon>
        <taxon>ecological metagenomes</taxon>
    </lineage>
</organism>
<dbReference type="InterPro" id="IPR052017">
    <property type="entry name" value="TSUP"/>
</dbReference>
<keyword evidence="3" id="KW-1003">Cell membrane</keyword>
<evidence type="ECO:0000256" key="2">
    <source>
        <dbReference type="ARBA" id="ARBA00022448"/>
    </source>
</evidence>
<keyword evidence="6 7" id="KW-0472">Membrane</keyword>
<dbReference type="GO" id="GO:0005886">
    <property type="term" value="C:plasma membrane"/>
    <property type="evidence" value="ECO:0007669"/>
    <property type="project" value="UniProtKB-SubCell"/>
</dbReference>
<keyword evidence="5 7" id="KW-1133">Transmembrane helix</keyword>
<feature type="non-terminal residue" evidence="8">
    <location>
        <position position="134"/>
    </location>
</feature>
<evidence type="ECO:0000256" key="6">
    <source>
        <dbReference type="ARBA" id="ARBA00023136"/>
    </source>
</evidence>
<dbReference type="AlphaFoldDB" id="A0A382PW59"/>
<evidence type="ECO:0000256" key="4">
    <source>
        <dbReference type="ARBA" id="ARBA00022692"/>
    </source>
</evidence>
<dbReference type="PANTHER" id="PTHR30269">
    <property type="entry name" value="TRANSMEMBRANE PROTEIN YFCA"/>
    <property type="match status" value="1"/>
</dbReference>
<keyword evidence="4 7" id="KW-0812">Transmembrane</keyword>
<dbReference type="EMBL" id="UINC01109820">
    <property type="protein sequence ID" value="SVC76905.1"/>
    <property type="molecule type" value="Genomic_DNA"/>
</dbReference>
<evidence type="ECO:0000256" key="7">
    <source>
        <dbReference type="SAM" id="Phobius"/>
    </source>
</evidence>
<evidence type="ECO:0000313" key="8">
    <source>
        <dbReference type="EMBL" id="SVC76905.1"/>
    </source>
</evidence>
<evidence type="ECO:0000256" key="5">
    <source>
        <dbReference type="ARBA" id="ARBA00022989"/>
    </source>
</evidence>
<protein>
    <recommendedName>
        <fullName evidence="9">Membrane transporter protein</fullName>
    </recommendedName>
</protein>
<evidence type="ECO:0008006" key="9">
    <source>
        <dbReference type="Google" id="ProtNLM"/>
    </source>
</evidence>
<sequence>MMIMSPGLSLIFGPVMAIPMIYIIELPIVTFFLFKLFKKIQWKKIIILALSSLVFAPIGLYLLQNLDVNITKKIIGIIVIVVALLLFFKIKLNIKGKFLAQIIFGSMSGLIGGATGLGGPPVVSYFLISNFTAD</sequence>
<feature type="transmembrane region" description="Helical" evidence="7">
    <location>
        <begin position="45"/>
        <end position="64"/>
    </location>
</feature>
<feature type="transmembrane region" description="Helical" evidence="7">
    <location>
        <begin position="70"/>
        <end position="90"/>
    </location>
</feature>
<dbReference type="InterPro" id="IPR002781">
    <property type="entry name" value="TM_pro_TauE-like"/>
</dbReference>
<reference evidence="8" key="1">
    <citation type="submission" date="2018-05" db="EMBL/GenBank/DDBJ databases">
        <authorList>
            <person name="Lanie J.A."/>
            <person name="Ng W.-L."/>
            <person name="Kazmierczak K.M."/>
            <person name="Andrzejewski T.M."/>
            <person name="Davidsen T.M."/>
            <person name="Wayne K.J."/>
            <person name="Tettelin H."/>
            <person name="Glass J.I."/>
            <person name="Rusch D."/>
            <person name="Podicherti R."/>
            <person name="Tsui H.-C.T."/>
            <person name="Winkler M.E."/>
        </authorList>
    </citation>
    <scope>NUCLEOTIDE SEQUENCE</scope>
</reference>
<accession>A0A382PW59</accession>
<keyword evidence="2" id="KW-0813">Transport</keyword>
<feature type="transmembrane region" description="Helical" evidence="7">
    <location>
        <begin position="12"/>
        <end position="33"/>
    </location>
</feature>
<feature type="transmembrane region" description="Helical" evidence="7">
    <location>
        <begin position="102"/>
        <end position="128"/>
    </location>
</feature>
<evidence type="ECO:0000256" key="1">
    <source>
        <dbReference type="ARBA" id="ARBA00004651"/>
    </source>
</evidence>
<comment type="subcellular location">
    <subcellularLocation>
        <location evidence="1">Cell membrane</location>
        <topology evidence="1">Multi-pass membrane protein</topology>
    </subcellularLocation>
</comment>